<evidence type="ECO:0000313" key="2">
    <source>
        <dbReference type="Proteomes" id="UP000315295"/>
    </source>
</evidence>
<dbReference type="AlphaFoldDB" id="A0A540KT90"/>
<dbReference type="Proteomes" id="UP000315295">
    <property type="component" value="Unassembled WGS sequence"/>
</dbReference>
<organism evidence="1 2">
    <name type="scientific">Malus baccata</name>
    <name type="common">Siberian crab apple</name>
    <name type="synonym">Pyrus baccata</name>
    <dbReference type="NCBI Taxonomy" id="106549"/>
    <lineage>
        <taxon>Eukaryota</taxon>
        <taxon>Viridiplantae</taxon>
        <taxon>Streptophyta</taxon>
        <taxon>Embryophyta</taxon>
        <taxon>Tracheophyta</taxon>
        <taxon>Spermatophyta</taxon>
        <taxon>Magnoliopsida</taxon>
        <taxon>eudicotyledons</taxon>
        <taxon>Gunneridae</taxon>
        <taxon>Pentapetalae</taxon>
        <taxon>rosids</taxon>
        <taxon>fabids</taxon>
        <taxon>Rosales</taxon>
        <taxon>Rosaceae</taxon>
        <taxon>Amygdaloideae</taxon>
        <taxon>Maleae</taxon>
        <taxon>Malus</taxon>
    </lineage>
</organism>
<gene>
    <name evidence="1" type="ORF">C1H46_037047</name>
</gene>
<evidence type="ECO:0000313" key="1">
    <source>
        <dbReference type="EMBL" id="TQD77430.1"/>
    </source>
</evidence>
<reference evidence="1 2" key="1">
    <citation type="journal article" date="2019" name="G3 (Bethesda)">
        <title>Sequencing of a Wild Apple (Malus baccata) Genome Unravels the Differences Between Cultivated and Wild Apple Species Regarding Disease Resistance and Cold Tolerance.</title>
        <authorList>
            <person name="Chen X."/>
        </authorList>
    </citation>
    <scope>NUCLEOTIDE SEQUENCE [LARGE SCALE GENOMIC DNA]</scope>
    <source>
        <strain evidence="2">cv. Shandingzi</strain>
        <tissue evidence="1">Leaves</tissue>
    </source>
</reference>
<proteinExistence type="predicted"/>
<comment type="caution">
    <text evidence="1">The sequence shown here is derived from an EMBL/GenBank/DDBJ whole genome shotgun (WGS) entry which is preliminary data.</text>
</comment>
<sequence>MNPNPVTLSRRLSFLSLSLDLQVQSLCLSQSLRQLATARPFSLSISHTSPYPSVSHLAISSLDSKGLASSLSLSVFNFNHSLSLSVLNLRRPISLSISHTLPSPSVLHLAVSFFLPFRVSTAKVYTFSTMSSKFQDAAKVDQSVDYHYLLQSPLHSSSKNMGDEEIVGVG</sequence>
<protein>
    <submittedName>
        <fullName evidence="1">Uncharacterized protein</fullName>
    </submittedName>
</protein>
<keyword evidence="2" id="KW-1185">Reference proteome</keyword>
<dbReference type="EMBL" id="VIEB01000963">
    <property type="protein sequence ID" value="TQD77430.1"/>
    <property type="molecule type" value="Genomic_DNA"/>
</dbReference>
<name>A0A540KT90_MALBA</name>
<accession>A0A540KT90</accession>